<keyword evidence="3" id="KW-1185">Reference proteome</keyword>
<comment type="caution">
    <text evidence="2">The sequence shown here is derived from an EMBL/GenBank/DDBJ whole genome shotgun (WGS) entry which is preliminary data.</text>
</comment>
<accession>M2ZZB6</accession>
<sequence>MPAGISFDTAGGKINNASAALLREWVQSLATEKDELGGWRYSIKDIHAAVGHDLLAYSTVRFWVAAARELVPGAEDADTGGKPVDTGGKPVLERDAVVGWRPPLRGAPGPWTLREYLDSHRMPAGISFETAGGRISNAAAVLLREWVYSIATEKNELGRWRYSSKDIHAAAGHDLLVYSTVRRWVADAREPVPGVEDADTGGKPVLERDAVVGWRPPLPGAPGPRTLREYLDSHRMPAGISFDTASGKINHAAMVLLREWVYSIATEKNELGRWRYSSKDIHAAAGQDLLGERTVRVWVADARELARGAEDADTGGKPALERDAVVGWRPPLLGAPGPRTLQEYLDSRRMLAGISFEKTNGKINNAAAALLREWVYSIATEKNELGRWRYSSKDIHAAAGHDLLAYSTVGVWIADARELARGAEDTGGKPALERDAMVGWRPPLPGAPGPRTLHEYLDNHRMPAGISFDTAGGKLSNAAMVLLREWVQSLATEKNELGRWRYSSKDIHAAAGQDLLVYSTVRRWVADAREPVPGVEDADTGGKPVLERDAVVGWRPPLPGAPGPRTLREYLDSHRMPEKICFEKTNGKINNAAAALLREWVYSIATEKNELGGRRYSGKDIHVAAGQDLLGERTVRVWIADARELARGAEDTGGKPALERDAMVGWRPPLPGAPGPRTLHEYLDNHRMPAGISFDTAGGKINNAAAALLREWVQSLATEKDELGGWRYSIKDIHAAVGHDLLVYSTVRSWVADARELVPGAEDTDTGGKPALERDAMVGWRPPLPGAPGPRTLHEYLDSHRMPAGISFGKANGKINNASAALLREWGQSLATEKDELGEWRYSIKDIHAAAGHDLLAYSTLRTWVTDVRRQRGGQQERVPGGFGSVSFGGGGRPMIVQTGRLADESGGSAFAGRVELQRRPLGEALSLVPEWVMEWWPDSSPGAPSTLLEFLVANEHMLPEDVSPVPDENGVLQGTVLIFVRAWFLNALEIGVEENGWIDSDDVADLMELVSEWPVTGLLPGGEDLFSVPASLLQAAPGSSAVSSEIRAEAQASMALGRQKSRARVEESDHDVEMEVPVVDASPQEMMPGGQSGAGEPARGRDLEDRVRVRAHDAGVAPAGEVSGSVPAGAESARRVLDQGREETVWGESGLEVGEETYMVRAVRHRVEPFAGMDDLFPARDRRDPSRADEPYADENGDVHPAVKRGADRITAKMAEGMAMLRGIAEDPDDPRLPAELATKMPAVQQFLRIKVAEELKRLVLGEPLLSPRLVVGPVLPEHVLNHDQGLANGKELGVRLSDAEAALPGNPALAGSRIDVKGLYMGASLRTPGSQEEWKEKYRQAPNYTFATRSRGANITHIAGEGMTNSVGFVNAPTVPDAYPPEINHGAVNSLLIPFEVTMPNKRGKDVEDTFIALIVLDNAYDSSDNPHHVLWAEYSHEFFSGLSVVVKEEPE</sequence>
<organism evidence="2 3">
    <name type="scientific">Amycolatopsis decaplanina DSM 44594</name>
    <dbReference type="NCBI Taxonomy" id="1284240"/>
    <lineage>
        <taxon>Bacteria</taxon>
        <taxon>Bacillati</taxon>
        <taxon>Actinomycetota</taxon>
        <taxon>Actinomycetes</taxon>
        <taxon>Pseudonocardiales</taxon>
        <taxon>Pseudonocardiaceae</taxon>
        <taxon>Amycolatopsis</taxon>
    </lineage>
</organism>
<evidence type="ECO:0000256" key="1">
    <source>
        <dbReference type="SAM" id="MobiDB-lite"/>
    </source>
</evidence>
<evidence type="ECO:0000313" key="3">
    <source>
        <dbReference type="Proteomes" id="UP000054226"/>
    </source>
</evidence>
<dbReference type="PATRIC" id="fig|1284240.4.peg.10"/>
<evidence type="ECO:0000313" key="2">
    <source>
        <dbReference type="EMBL" id="EME65644.1"/>
    </source>
</evidence>
<dbReference type="OrthoDB" id="9814204at2"/>
<dbReference type="RefSeq" id="WP_007027965.1">
    <property type="nucleotide sequence ID" value="NZ_AOHO01000012.1"/>
</dbReference>
<feature type="compositionally biased region" description="Basic and acidic residues" evidence="1">
    <location>
        <begin position="1178"/>
        <end position="1191"/>
    </location>
</feature>
<dbReference type="EMBL" id="AOHO01000012">
    <property type="protein sequence ID" value="EME65644.1"/>
    <property type="molecule type" value="Genomic_DNA"/>
</dbReference>
<dbReference type="Proteomes" id="UP000054226">
    <property type="component" value="Unassembled WGS sequence"/>
</dbReference>
<protein>
    <submittedName>
        <fullName evidence="2">Uncharacterized protein</fullName>
    </submittedName>
</protein>
<feature type="region of interest" description="Disordered" evidence="1">
    <location>
        <begin position="1177"/>
        <end position="1201"/>
    </location>
</feature>
<proteinExistence type="predicted"/>
<gene>
    <name evidence="2" type="ORF">H074_00072</name>
</gene>
<name>M2ZZB6_9PSEU</name>
<reference evidence="2 3" key="1">
    <citation type="journal article" date="2013" name="Genome Announc.">
        <title>Draft Genome Sequence of Amycolatopsis decaplanina Strain DSM 44594T.</title>
        <authorList>
            <person name="Kaur N."/>
            <person name="Kumar S."/>
            <person name="Bala M."/>
            <person name="Raghava G.P."/>
            <person name="Mayilraj S."/>
        </authorList>
    </citation>
    <scope>NUCLEOTIDE SEQUENCE [LARGE SCALE GENOMIC DNA]</scope>
    <source>
        <strain evidence="2 3">DSM 44594</strain>
    </source>
</reference>